<gene>
    <name evidence="5" type="ORF">PODLI_1B017810</name>
</gene>
<dbReference type="CDD" id="cd23572">
    <property type="entry name" value="TFP_LU_ECD_PINLYP_rpt2"/>
    <property type="match status" value="1"/>
</dbReference>
<organism evidence="5 6">
    <name type="scientific">Podarcis lilfordi</name>
    <name type="common">Lilford's wall lizard</name>
    <dbReference type="NCBI Taxonomy" id="74358"/>
    <lineage>
        <taxon>Eukaryota</taxon>
        <taxon>Metazoa</taxon>
        <taxon>Chordata</taxon>
        <taxon>Craniata</taxon>
        <taxon>Vertebrata</taxon>
        <taxon>Euteleostomi</taxon>
        <taxon>Lepidosauria</taxon>
        <taxon>Squamata</taxon>
        <taxon>Bifurcata</taxon>
        <taxon>Unidentata</taxon>
        <taxon>Episquamata</taxon>
        <taxon>Laterata</taxon>
        <taxon>Lacertibaenia</taxon>
        <taxon>Lacertidae</taxon>
        <taxon>Podarcis</taxon>
    </lineage>
</organism>
<proteinExistence type="predicted"/>
<evidence type="ECO:0000256" key="4">
    <source>
        <dbReference type="SAM" id="Phobius"/>
    </source>
</evidence>
<dbReference type="AlphaFoldDB" id="A0AA35QPM5"/>
<dbReference type="InterPro" id="IPR045860">
    <property type="entry name" value="Snake_toxin-like_sf"/>
</dbReference>
<name>A0AA35QPM5_9SAUR</name>
<comment type="subcellular location">
    <subcellularLocation>
        <location evidence="1">Secreted</location>
    </subcellularLocation>
</comment>
<dbReference type="Gene3D" id="2.10.60.10">
    <property type="entry name" value="CD59"/>
    <property type="match status" value="1"/>
</dbReference>
<evidence type="ECO:0000313" key="5">
    <source>
        <dbReference type="EMBL" id="CAI7934781.1"/>
    </source>
</evidence>
<dbReference type="EMBL" id="CANTUW010000001">
    <property type="protein sequence ID" value="CAI7934781.1"/>
    <property type="molecule type" value="Genomic_DNA"/>
</dbReference>
<comment type="caution">
    <text evidence="5">The sequence shown here is derived from an EMBL/GenBank/DDBJ whole genome shotgun (WGS) entry which is preliminary data.</text>
</comment>
<keyword evidence="4" id="KW-0812">Transmembrane</keyword>
<protein>
    <submittedName>
        <fullName evidence="5">Uncharacterized protein</fullName>
    </submittedName>
</protein>
<evidence type="ECO:0000256" key="2">
    <source>
        <dbReference type="ARBA" id="ARBA00022525"/>
    </source>
</evidence>
<keyword evidence="3" id="KW-1015">Disulfide bond</keyword>
<keyword evidence="4" id="KW-0472">Membrane</keyword>
<evidence type="ECO:0000256" key="1">
    <source>
        <dbReference type="ARBA" id="ARBA00004613"/>
    </source>
</evidence>
<feature type="transmembrane region" description="Helical" evidence="4">
    <location>
        <begin position="15"/>
        <end position="34"/>
    </location>
</feature>
<dbReference type="Proteomes" id="UP001178461">
    <property type="component" value="Unassembled WGS sequence"/>
</dbReference>
<accession>A0AA35QPM5</accession>
<evidence type="ECO:0000256" key="3">
    <source>
        <dbReference type="ARBA" id="ARBA00023157"/>
    </source>
</evidence>
<keyword evidence="2" id="KW-0964">Secreted</keyword>
<dbReference type="GO" id="GO:0005576">
    <property type="term" value="C:extracellular region"/>
    <property type="evidence" value="ECO:0007669"/>
    <property type="project" value="UniProtKB-SubCell"/>
</dbReference>
<sequence length="194" mass="21632">MPCMAVGAHFSLSTWGYWGAVLGSFIFCVPLPVCPALRYSQIHTLGTMGSCNAAANGSPVESNFKIRCATNCPSTNYSFSTLEDYLENRIDCCQTPFCNKRQIDWPGYDFNGLRCPFYDASDPEDCPKLRNLRCRGDETRCFEFVLVHNDSSVPDKVYNGCATPTFCELARTSPYYDYLSGTITEARCGDTLPH</sequence>
<dbReference type="PANTHER" id="PTHR20914:SF9">
    <property type="entry name" value="COILED, ISOFORM A"/>
    <property type="match status" value="1"/>
</dbReference>
<reference evidence="5" key="1">
    <citation type="submission" date="2022-12" db="EMBL/GenBank/DDBJ databases">
        <authorList>
            <person name="Alioto T."/>
            <person name="Alioto T."/>
            <person name="Gomez Garrido J."/>
        </authorList>
    </citation>
    <scope>NUCLEOTIDE SEQUENCE</scope>
</reference>
<keyword evidence="6" id="KW-1185">Reference proteome</keyword>
<keyword evidence="4" id="KW-1133">Transmembrane helix</keyword>
<evidence type="ECO:0000313" key="6">
    <source>
        <dbReference type="Proteomes" id="UP001178461"/>
    </source>
</evidence>
<dbReference type="InterPro" id="IPR050918">
    <property type="entry name" value="CNF-like_PLA2_Inhibitor"/>
</dbReference>
<dbReference type="PANTHER" id="PTHR20914">
    <property type="entry name" value="LY6/PLAUR DOMAIN-CONTAINING PROTEIN 8"/>
    <property type="match status" value="1"/>
</dbReference>
<dbReference type="SUPFAM" id="SSF57302">
    <property type="entry name" value="Snake toxin-like"/>
    <property type="match status" value="1"/>
</dbReference>